<reference evidence="2" key="1">
    <citation type="journal article" date="2023" name="Mol. Phylogenet. Evol.">
        <title>Genome-scale phylogeny and comparative genomics of the fungal order Sordariales.</title>
        <authorList>
            <person name="Hensen N."/>
            <person name="Bonometti L."/>
            <person name="Westerberg I."/>
            <person name="Brannstrom I.O."/>
            <person name="Guillou S."/>
            <person name="Cros-Aarteil S."/>
            <person name="Calhoun S."/>
            <person name="Haridas S."/>
            <person name="Kuo A."/>
            <person name="Mondo S."/>
            <person name="Pangilinan J."/>
            <person name="Riley R."/>
            <person name="LaButti K."/>
            <person name="Andreopoulos B."/>
            <person name="Lipzen A."/>
            <person name="Chen C."/>
            <person name="Yan M."/>
            <person name="Daum C."/>
            <person name="Ng V."/>
            <person name="Clum A."/>
            <person name="Steindorff A."/>
            <person name="Ohm R.A."/>
            <person name="Martin F."/>
            <person name="Silar P."/>
            <person name="Natvig D.O."/>
            <person name="Lalanne C."/>
            <person name="Gautier V."/>
            <person name="Ament-Velasquez S.L."/>
            <person name="Kruys A."/>
            <person name="Hutchinson M.I."/>
            <person name="Powell A.J."/>
            <person name="Barry K."/>
            <person name="Miller A.N."/>
            <person name="Grigoriev I.V."/>
            <person name="Debuchy R."/>
            <person name="Gladieux P."/>
            <person name="Hiltunen Thoren M."/>
            <person name="Johannesson H."/>
        </authorList>
    </citation>
    <scope>NUCLEOTIDE SEQUENCE</scope>
    <source>
        <strain evidence="2">PSN243</strain>
    </source>
</reference>
<dbReference type="PANTHER" id="PTHR33112:SF16">
    <property type="entry name" value="HETEROKARYON INCOMPATIBILITY DOMAIN-CONTAINING PROTEIN"/>
    <property type="match status" value="1"/>
</dbReference>
<dbReference type="Proteomes" id="UP001321760">
    <property type="component" value="Unassembled WGS sequence"/>
</dbReference>
<feature type="non-terminal residue" evidence="2">
    <location>
        <position position="1"/>
    </location>
</feature>
<evidence type="ECO:0000259" key="1">
    <source>
        <dbReference type="Pfam" id="PF06985"/>
    </source>
</evidence>
<evidence type="ECO:0000313" key="3">
    <source>
        <dbReference type="Proteomes" id="UP001321760"/>
    </source>
</evidence>
<dbReference type="AlphaFoldDB" id="A0AAV9G575"/>
<reference evidence="2" key="2">
    <citation type="submission" date="2023-05" db="EMBL/GenBank/DDBJ databases">
        <authorList>
            <consortium name="Lawrence Berkeley National Laboratory"/>
            <person name="Steindorff A."/>
            <person name="Hensen N."/>
            <person name="Bonometti L."/>
            <person name="Westerberg I."/>
            <person name="Brannstrom I.O."/>
            <person name="Guillou S."/>
            <person name="Cros-Aarteil S."/>
            <person name="Calhoun S."/>
            <person name="Haridas S."/>
            <person name="Kuo A."/>
            <person name="Mondo S."/>
            <person name="Pangilinan J."/>
            <person name="Riley R."/>
            <person name="Labutti K."/>
            <person name="Andreopoulos B."/>
            <person name="Lipzen A."/>
            <person name="Chen C."/>
            <person name="Yanf M."/>
            <person name="Daum C."/>
            <person name="Ng V."/>
            <person name="Clum A."/>
            <person name="Ohm R."/>
            <person name="Martin F."/>
            <person name="Silar P."/>
            <person name="Natvig D."/>
            <person name="Lalanne C."/>
            <person name="Gautier V."/>
            <person name="Ament-Velasquez S.L."/>
            <person name="Kruys A."/>
            <person name="Hutchinson M.I."/>
            <person name="Powell A.J."/>
            <person name="Barry K."/>
            <person name="Miller A.N."/>
            <person name="Grigoriev I.V."/>
            <person name="Debuchy R."/>
            <person name="Gladieux P."/>
            <person name="Thoren M.H."/>
            <person name="Johannesson H."/>
        </authorList>
    </citation>
    <scope>NUCLEOTIDE SEQUENCE</scope>
    <source>
        <strain evidence="2">PSN243</strain>
    </source>
</reference>
<gene>
    <name evidence="2" type="ORF">QBC34DRAFT_313387</name>
</gene>
<keyword evidence="3" id="KW-1185">Reference proteome</keyword>
<name>A0AAV9G575_9PEZI</name>
<comment type="caution">
    <text evidence="2">The sequence shown here is derived from an EMBL/GenBank/DDBJ whole genome shotgun (WGS) entry which is preliminary data.</text>
</comment>
<organism evidence="2 3">
    <name type="scientific">Podospora aff. communis PSN243</name>
    <dbReference type="NCBI Taxonomy" id="3040156"/>
    <lineage>
        <taxon>Eukaryota</taxon>
        <taxon>Fungi</taxon>
        <taxon>Dikarya</taxon>
        <taxon>Ascomycota</taxon>
        <taxon>Pezizomycotina</taxon>
        <taxon>Sordariomycetes</taxon>
        <taxon>Sordariomycetidae</taxon>
        <taxon>Sordariales</taxon>
        <taxon>Podosporaceae</taxon>
        <taxon>Podospora</taxon>
    </lineage>
</organism>
<evidence type="ECO:0000313" key="2">
    <source>
        <dbReference type="EMBL" id="KAK4442296.1"/>
    </source>
</evidence>
<dbReference type="Pfam" id="PF06985">
    <property type="entry name" value="HET"/>
    <property type="match status" value="1"/>
</dbReference>
<dbReference type="EMBL" id="MU866021">
    <property type="protein sequence ID" value="KAK4442296.1"/>
    <property type="molecule type" value="Genomic_DNA"/>
</dbReference>
<protein>
    <submittedName>
        <fullName evidence="2">Heterokaryon incompatibility protein-domain-containing protein</fullName>
    </submittedName>
</protein>
<feature type="domain" description="Heterokaryon incompatibility" evidence="1">
    <location>
        <begin position="1"/>
        <end position="156"/>
    </location>
</feature>
<proteinExistence type="predicted"/>
<dbReference type="PANTHER" id="PTHR33112">
    <property type="entry name" value="DOMAIN PROTEIN, PUTATIVE-RELATED"/>
    <property type="match status" value="1"/>
</dbReference>
<accession>A0AAV9G575</accession>
<dbReference type="InterPro" id="IPR010730">
    <property type="entry name" value="HET"/>
</dbReference>
<sequence length="379" mass="42880">YATLSHWWGAGNPLQTTTANIEHHRKRIRFQDLPKAFKDAVVFTRSMKVRFLWIDSLCIIQDSEEDKNREIPRMAAIYSGSIFNIAASAAADCHAGCFQPRDWAVARPHIIRVDSISGSPLTRQSTVMRLLVSPSIHDEQNSRAAGYLDDRGWIIQQRIFAPRTFFFEKTFLLFHCSAMYGSERLPSTILWPTDPVSHDEDIRHGLRSDLLPRRDAMLESLVPFSRARALGRAGSELHKAAGEGDGLSIVSFLLAPGRILTQSPMSWNWSTIVELYARCTFTKESDRLLGISSLAGMLEKAGVGGRYIAGMWIRSLPEGLLWKNITTCNRPPIRRSKPYRAPSWSWACLEGPFDIRFDIHRLDQRHHVGASKGGREPLR</sequence>